<dbReference type="PANTHER" id="PTHR43764:SF1">
    <property type="entry name" value="MOLYBDOPTERIN MOLYBDOTRANSFERASE"/>
    <property type="match status" value="1"/>
</dbReference>
<reference evidence="5" key="1">
    <citation type="journal article" date="2003" name="Appl. Microbiol. Biotechnol.">
        <title>The Corynebacterium glutamicum genome: features and impacts on biotechnological processes.</title>
        <authorList>
            <person name="Ikeda M."/>
            <person name="Nakagawa S."/>
        </authorList>
    </citation>
    <scope>NUCLEOTIDE SEQUENCE [LARGE SCALE GENOMIC DNA]</scope>
    <source>
        <strain evidence="5">ATCC 13032 / DSM 20300 / BCRC 11384 / JCM 1318 / LMG 3730 / NCIMB 10025</strain>
    </source>
</reference>
<dbReference type="Gene3D" id="3.40.980.10">
    <property type="entry name" value="MoaB/Mog-like domain"/>
    <property type="match status" value="1"/>
</dbReference>
<evidence type="ECO:0000256" key="1">
    <source>
        <dbReference type="ARBA" id="ARBA00005046"/>
    </source>
</evidence>
<dbReference type="eggNOG" id="COG0521">
    <property type="taxonomic scope" value="Bacteria"/>
</dbReference>
<dbReference type="SUPFAM" id="SSF53218">
    <property type="entry name" value="Molybdenum cofactor biosynthesis proteins"/>
    <property type="match status" value="1"/>
</dbReference>
<keyword evidence="5" id="KW-1185">Reference proteome</keyword>
<gene>
    <name evidence="4" type="ordered locus">Cgl1191</name>
</gene>
<feature type="domain" description="MoaB/Mog" evidence="3">
    <location>
        <begin position="12"/>
        <end position="159"/>
    </location>
</feature>
<dbReference type="BioCyc" id="CORYNE:G18NG-10764-MONOMER"/>
<evidence type="ECO:0000256" key="2">
    <source>
        <dbReference type="ARBA" id="ARBA00023150"/>
    </source>
</evidence>
<dbReference type="CDD" id="cd00886">
    <property type="entry name" value="MogA_MoaB"/>
    <property type="match status" value="1"/>
</dbReference>
<evidence type="ECO:0000313" key="4">
    <source>
        <dbReference type="EMBL" id="BAB98584.1"/>
    </source>
</evidence>
<proteinExistence type="predicted"/>
<dbReference type="KEGG" id="cgl:Cgl1191"/>
<dbReference type="HOGENOM" id="CLU_077358_4_2_11"/>
<sequence length="163" mass="17070">MMPAQNKNLPGSVIVVSDRIKSGERIDKAGPVAVDLLQESGVEISTFTVVEEGFEPVHQELVKALARRDRVIITIGGTGVGPRNRTPEATEPHIDTLLPGLMTQILFSGLSNTAQAGLSRGLVGLSARDSTAALIVNAPSSSGGVRDALGVVCPLFGSIFERL</sequence>
<dbReference type="InterPro" id="IPR036425">
    <property type="entry name" value="MoaB/Mog-like_dom_sf"/>
</dbReference>
<evidence type="ECO:0000313" key="5">
    <source>
        <dbReference type="Proteomes" id="UP000000582"/>
    </source>
</evidence>
<dbReference type="STRING" id="196627.cg1346"/>
<accession>Q8NR66</accession>
<dbReference type="SMART" id="SM00852">
    <property type="entry name" value="MoCF_biosynth"/>
    <property type="match status" value="1"/>
</dbReference>
<name>Q8NR66_CORGL</name>
<dbReference type="InterPro" id="IPR051920">
    <property type="entry name" value="MPT_Adenylyltrnsfr/MoaC-Rel"/>
</dbReference>
<dbReference type="AlphaFoldDB" id="Q8NR66"/>
<dbReference type="PATRIC" id="fig|196627.13.peg.1170"/>
<keyword evidence="2" id="KW-0501">Molybdenum cofactor biosynthesis</keyword>
<organism evidence="4 5">
    <name type="scientific">Corynebacterium glutamicum (strain ATCC 13032 / DSM 20300 / JCM 1318 / BCRC 11384 / CCUG 27702 / LMG 3730 / NBRC 12168 / NCIMB 10025 / NRRL B-2784 / 534)</name>
    <dbReference type="NCBI Taxonomy" id="196627"/>
    <lineage>
        <taxon>Bacteria</taxon>
        <taxon>Bacillati</taxon>
        <taxon>Actinomycetota</taxon>
        <taxon>Actinomycetes</taxon>
        <taxon>Mycobacteriales</taxon>
        <taxon>Corynebacteriaceae</taxon>
        <taxon>Corynebacterium</taxon>
    </lineage>
</organism>
<comment type="pathway">
    <text evidence="1">Cofactor biosynthesis; molybdopterin biosynthesis.</text>
</comment>
<dbReference type="PANTHER" id="PTHR43764">
    <property type="entry name" value="MOLYBDENUM COFACTOR BIOSYNTHESIS"/>
    <property type="match status" value="1"/>
</dbReference>
<dbReference type="InterPro" id="IPR001453">
    <property type="entry name" value="MoaB/Mog_dom"/>
</dbReference>
<dbReference type="EMBL" id="BA000036">
    <property type="protein sequence ID" value="BAB98584.1"/>
    <property type="molecule type" value="Genomic_DNA"/>
</dbReference>
<dbReference type="Pfam" id="PF00994">
    <property type="entry name" value="MoCF_biosynth"/>
    <property type="match status" value="1"/>
</dbReference>
<dbReference type="GO" id="GO:0006777">
    <property type="term" value="P:Mo-molybdopterin cofactor biosynthetic process"/>
    <property type="evidence" value="ECO:0007669"/>
    <property type="project" value="UniProtKB-KW"/>
</dbReference>
<dbReference type="OrthoDB" id="9794429at2"/>
<evidence type="ECO:0000259" key="3">
    <source>
        <dbReference type="SMART" id="SM00852"/>
    </source>
</evidence>
<protein>
    <submittedName>
        <fullName evidence="4">Molybdopterin biosynthesis enzymes</fullName>
    </submittedName>
</protein>
<dbReference type="Proteomes" id="UP000000582">
    <property type="component" value="Chromosome"/>
</dbReference>